<sequence length="170" mass="18419">MRRALIVAGFIATLAGCSSASQNIESQQAAEQQGYNDGCKGALQNQWQPAQTTLDAMNAKDKLSYQQGWKAGFQRCVIGIGPVKINSSMPIAKEHIKPESMTEYGYDQGCKNALQGTYSIQDDFANAPKLSGTAAEYTSAWHRGYNRCRIGLGPVKLAPGLIVPNQHPNK</sequence>
<feature type="signal peptide" evidence="1">
    <location>
        <begin position="1"/>
        <end position="20"/>
    </location>
</feature>
<dbReference type="PROSITE" id="PS51257">
    <property type="entry name" value="PROKAR_LIPOPROTEIN"/>
    <property type="match status" value="1"/>
</dbReference>
<proteinExistence type="predicted"/>
<dbReference type="Proteomes" id="UP000218676">
    <property type="component" value="Chromosome 2"/>
</dbReference>
<feature type="chain" id="PRO_5041531071" evidence="1">
    <location>
        <begin position="21"/>
        <end position="170"/>
    </location>
</feature>
<protein>
    <submittedName>
        <fullName evidence="3">Lipoprotein</fullName>
    </submittedName>
</protein>
<dbReference type="Proteomes" id="UP000516656">
    <property type="component" value="Chromosome 2"/>
</dbReference>
<dbReference type="EMBL" id="CP061855">
    <property type="protein sequence ID" value="QOD58123.1"/>
    <property type="molecule type" value="Genomic_DNA"/>
</dbReference>
<gene>
    <name evidence="3" type="ORF">IC627_20235</name>
    <name evidence="2" type="ORF">PDPUS_2_01055</name>
</gene>
<keyword evidence="1" id="KW-0732">Signal</keyword>
<dbReference type="AlphaFoldDB" id="A0A1V1VDJ7"/>
<reference evidence="3 5" key="3">
    <citation type="submission" date="2020-09" db="EMBL/GenBank/DDBJ databases">
        <title>Complete, closed and curated genome sequences of Photobacterium damselae subsp. piscicida isolates from Australia indicate localised evolution and additional plasmid-borne pathogenicity mechanisms.</title>
        <authorList>
            <person name="Baseggio L."/>
            <person name="Silayeva O."/>
            <person name="Buller N."/>
            <person name="Landos M."/>
            <person name="Engelstaedter J."/>
            <person name="Barnes A.C."/>
        </authorList>
    </citation>
    <scope>NUCLEOTIDE SEQUENCE [LARGE SCALE GENOMIC DNA]</scope>
    <source>
        <strain evidence="3 5">AS-16-0540-1</strain>
    </source>
</reference>
<name>A0A1V1VDJ7_PHODP</name>
<reference evidence="2" key="1">
    <citation type="journal article" date="2017" name="Genome Announc.">
        <title>Whole-Genome Sequence of Photobacterium damselae subsp. piscicida Strain 91-197, Isolated from Hybrid Striped Bass (Morone sp.) in the United States.</title>
        <authorList>
            <person name="Teru Y."/>
            <person name="Hikima J."/>
            <person name="Kono T."/>
            <person name="Sakai M."/>
            <person name="Takano T."/>
            <person name="Hawke J.P."/>
            <person name="Takeyama H."/>
            <person name="Aoki T."/>
        </authorList>
    </citation>
    <scope>NUCLEOTIDE SEQUENCE</scope>
    <source>
        <strain evidence="2">91-197</strain>
    </source>
</reference>
<dbReference type="RefSeq" id="WP_065171936.1">
    <property type="nucleotide sequence ID" value="NZ_AP018046.1"/>
</dbReference>
<evidence type="ECO:0000313" key="2">
    <source>
        <dbReference type="EMBL" id="BAX55641.1"/>
    </source>
</evidence>
<evidence type="ECO:0000313" key="3">
    <source>
        <dbReference type="EMBL" id="QOD58123.1"/>
    </source>
</evidence>
<keyword evidence="3" id="KW-0449">Lipoprotein</keyword>
<evidence type="ECO:0000256" key="1">
    <source>
        <dbReference type="SAM" id="SignalP"/>
    </source>
</evidence>
<reference evidence="4" key="2">
    <citation type="submission" date="2017-05" db="EMBL/GenBank/DDBJ databases">
        <title>Whole genome sequence of fish pathogenic bacteria, Photobacterium damselae subsp. piscicida, strain 91-197, isolated from hybrid striped bass (Morone sp.) in USA.</title>
        <authorList>
            <person name="Teru Y."/>
            <person name="Hikima J."/>
            <person name="Kono T."/>
            <person name="Sakai M."/>
            <person name="Takano T."/>
            <person name="Hawke J.P."/>
            <person name="Takeyama H."/>
            <person name="Aoki T."/>
        </authorList>
    </citation>
    <scope>NUCLEOTIDE SEQUENCE [LARGE SCALE GENOMIC DNA]</scope>
    <source>
        <strain evidence="4">91-197</strain>
    </source>
</reference>
<evidence type="ECO:0000313" key="5">
    <source>
        <dbReference type="Proteomes" id="UP000516656"/>
    </source>
</evidence>
<dbReference type="EMBL" id="AP018046">
    <property type="protein sequence ID" value="BAX55641.1"/>
    <property type="molecule type" value="Genomic_DNA"/>
</dbReference>
<accession>A0A1V1VDJ7</accession>
<organism evidence="2 4">
    <name type="scientific">Photobacterium damsela subsp. piscicida</name>
    <name type="common">Pasteurella piscicida</name>
    <dbReference type="NCBI Taxonomy" id="38294"/>
    <lineage>
        <taxon>Bacteria</taxon>
        <taxon>Pseudomonadati</taxon>
        <taxon>Pseudomonadota</taxon>
        <taxon>Gammaproteobacteria</taxon>
        <taxon>Vibrionales</taxon>
        <taxon>Vibrionaceae</taxon>
        <taxon>Photobacterium</taxon>
    </lineage>
</organism>
<evidence type="ECO:0000313" key="4">
    <source>
        <dbReference type="Proteomes" id="UP000218676"/>
    </source>
</evidence>